<dbReference type="EMBL" id="LAZR01029788">
    <property type="protein sequence ID" value="KKL58540.1"/>
    <property type="molecule type" value="Genomic_DNA"/>
</dbReference>
<feature type="non-terminal residue" evidence="3">
    <location>
        <position position="268"/>
    </location>
</feature>
<gene>
    <name evidence="3" type="ORF">LCGC14_2224360</name>
</gene>
<reference evidence="3" key="1">
    <citation type="journal article" date="2015" name="Nature">
        <title>Complex archaea that bridge the gap between prokaryotes and eukaryotes.</title>
        <authorList>
            <person name="Spang A."/>
            <person name="Saw J.H."/>
            <person name="Jorgensen S.L."/>
            <person name="Zaremba-Niedzwiedzka K."/>
            <person name="Martijn J."/>
            <person name="Lind A.E."/>
            <person name="van Eijk R."/>
            <person name="Schleper C."/>
            <person name="Guy L."/>
            <person name="Ettema T.J."/>
        </authorList>
    </citation>
    <scope>NUCLEOTIDE SEQUENCE</scope>
</reference>
<sequence length="268" mass="29748">MFRRKFRTILTIFGIVIGIYAFSIMGAMSEKMNLLIDGGIRFISAQILVSAKGGSVGGPFSTALLEKETIEKIEKIEGVKATQKRIIMMLDETGGKLNIGMPRFLEGWEQGTGFKSSNNMKIKIGKGRDVKEGDSKTALVGHDIAKDKKLDIGDTIKIRGTNFKVVGVTEKMLTAPDSIVWVPMKDARILYVDSQPFLRNLEKKSKEAKSIGNKTMSLLPERERKALFAARDFNVQDANNSLAVSWKKGTDPEKLAKRIEKEIDGVYT</sequence>
<evidence type="ECO:0000256" key="1">
    <source>
        <dbReference type="SAM" id="Phobius"/>
    </source>
</evidence>
<keyword evidence="1" id="KW-0472">Membrane</keyword>
<name>A0A0F9FML8_9ZZZZ</name>
<dbReference type="PANTHER" id="PTHR30572">
    <property type="entry name" value="MEMBRANE COMPONENT OF TRANSPORTER-RELATED"/>
    <property type="match status" value="1"/>
</dbReference>
<dbReference type="InterPro" id="IPR050250">
    <property type="entry name" value="Macrolide_Exporter_MacB"/>
</dbReference>
<protein>
    <recommendedName>
        <fullName evidence="2">MacB-like periplasmic core domain-containing protein</fullName>
    </recommendedName>
</protein>
<proteinExistence type="predicted"/>
<feature type="domain" description="MacB-like periplasmic core" evidence="2">
    <location>
        <begin position="8"/>
        <end position="261"/>
    </location>
</feature>
<keyword evidence="1" id="KW-0812">Transmembrane</keyword>
<evidence type="ECO:0000313" key="3">
    <source>
        <dbReference type="EMBL" id="KKL58540.1"/>
    </source>
</evidence>
<dbReference type="GO" id="GO:0005886">
    <property type="term" value="C:plasma membrane"/>
    <property type="evidence" value="ECO:0007669"/>
    <property type="project" value="TreeGrafter"/>
</dbReference>
<feature type="transmembrane region" description="Helical" evidence="1">
    <location>
        <begin position="9"/>
        <end position="28"/>
    </location>
</feature>
<dbReference type="PANTHER" id="PTHR30572:SF4">
    <property type="entry name" value="ABC TRANSPORTER PERMEASE YTRF"/>
    <property type="match status" value="1"/>
</dbReference>
<dbReference type="GO" id="GO:0022857">
    <property type="term" value="F:transmembrane transporter activity"/>
    <property type="evidence" value="ECO:0007669"/>
    <property type="project" value="TreeGrafter"/>
</dbReference>
<comment type="caution">
    <text evidence="3">The sequence shown here is derived from an EMBL/GenBank/DDBJ whole genome shotgun (WGS) entry which is preliminary data.</text>
</comment>
<keyword evidence="1" id="KW-1133">Transmembrane helix</keyword>
<dbReference type="Pfam" id="PF12704">
    <property type="entry name" value="MacB_PCD"/>
    <property type="match status" value="1"/>
</dbReference>
<dbReference type="InterPro" id="IPR025857">
    <property type="entry name" value="MacB_PCD"/>
</dbReference>
<dbReference type="AlphaFoldDB" id="A0A0F9FML8"/>
<evidence type="ECO:0000259" key="2">
    <source>
        <dbReference type="Pfam" id="PF12704"/>
    </source>
</evidence>
<organism evidence="3">
    <name type="scientific">marine sediment metagenome</name>
    <dbReference type="NCBI Taxonomy" id="412755"/>
    <lineage>
        <taxon>unclassified sequences</taxon>
        <taxon>metagenomes</taxon>
        <taxon>ecological metagenomes</taxon>
    </lineage>
</organism>
<accession>A0A0F9FML8</accession>